<proteinExistence type="predicted"/>
<feature type="transmembrane region" description="Helical" evidence="1">
    <location>
        <begin position="651"/>
        <end position="671"/>
    </location>
</feature>
<feature type="transmembrane region" description="Helical" evidence="1">
    <location>
        <begin position="621"/>
        <end position="639"/>
    </location>
</feature>
<reference evidence="2 3" key="1">
    <citation type="submission" date="2020-08" db="EMBL/GenBank/DDBJ databases">
        <title>Cohnella phylogeny.</title>
        <authorList>
            <person name="Dunlap C."/>
        </authorList>
    </citation>
    <scope>NUCLEOTIDE SEQUENCE [LARGE SCALE GENOMIC DNA]</scope>
    <source>
        <strain evidence="2 3">DSM 103658</strain>
    </source>
</reference>
<dbReference type="Proteomes" id="UP000574133">
    <property type="component" value="Unassembled WGS sequence"/>
</dbReference>
<keyword evidence="1" id="KW-1133">Transmembrane helix</keyword>
<feature type="transmembrane region" description="Helical" evidence="1">
    <location>
        <begin position="26"/>
        <end position="44"/>
    </location>
</feature>
<feature type="transmembrane region" description="Helical" evidence="1">
    <location>
        <begin position="507"/>
        <end position="527"/>
    </location>
</feature>
<dbReference type="InterPro" id="IPR043748">
    <property type="entry name" value="DUF5693"/>
</dbReference>
<feature type="transmembrane region" description="Helical" evidence="1">
    <location>
        <begin position="598"/>
        <end position="615"/>
    </location>
</feature>
<evidence type="ECO:0000256" key="1">
    <source>
        <dbReference type="SAM" id="Phobius"/>
    </source>
</evidence>
<keyword evidence="3" id="KW-1185">Reference proteome</keyword>
<accession>A0A841TLL0</accession>
<dbReference type="AlphaFoldDB" id="A0A841TLL0"/>
<evidence type="ECO:0000313" key="2">
    <source>
        <dbReference type="EMBL" id="MBB6679817.1"/>
    </source>
</evidence>
<keyword evidence="1" id="KW-0812">Transmembrane</keyword>
<sequence length="686" mass="74373">MVYGTTRGVTAVPQWLERWNRSFAKWLWVVVLIGLVGTLPLIYARMQTEASAKKVEFVMDYRDLLQASMTQPDPQSYVDKQLTLLKSAGVNAMSVYESTLEELVWAGEVSVFGAQQAAMLEGKLPQVGDNRTYLLFNKPEDEVVYRPMIEAAFAAEGVSGWSAQGRDGLLIGTSPDYATMRAMQPNPLAIQKLRDLGFLIVPRLSDRLPYNDEEIGRWIDSFKANGVTRIIFDGDAVTGYSNQAAQGSLNLFAERLKQAGIGIGAIENLKAPQKGFGTLSKLLDYDVVRVHSVSEAEMSAANPSTLADRFLLAVKDRNLRMIYLNAMAAKDVSKGQINVPIDTIAKSLAGPDGAIKQIGEFGFVPGEAHAFDVHKAPVEKLWKALAILGAVALIALTIGLFIPAILVPVTIIGLIGGAGVLALSSSLLDQALALATAIAAPTAAMALLIRWLRTKHDRKDALPRSAWARLGGAILLYVRTSVISVFAVPFVIALLNDITYELVLQQFRGVSLLHLAPIALVALYAVLYGYGSSVRANVVNLLKQPITVLWVAVIAVVGAMGMYYLSRTGNGGAASGLELQFRSFLESTFGVRPRTKEFLLGHPIFLVGLFIALRYRWGLVLIVAATIGQLSMVDTFAHIHTPVYLSAMRDLLGLALGGAIGLVGIAVWRIVEVLWQRYGSAAIRRA</sequence>
<name>A0A841TLL0_9BACL</name>
<organism evidence="2 3">
    <name type="scientific">Cohnella lubricantis</name>
    <dbReference type="NCBI Taxonomy" id="2163172"/>
    <lineage>
        <taxon>Bacteria</taxon>
        <taxon>Bacillati</taxon>
        <taxon>Bacillota</taxon>
        <taxon>Bacilli</taxon>
        <taxon>Bacillales</taxon>
        <taxon>Paenibacillaceae</taxon>
        <taxon>Cohnella</taxon>
    </lineage>
</organism>
<dbReference type="Pfam" id="PF18949">
    <property type="entry name" value="DUF5693"/>
    <property type="match status" value="1"/>
</dbReference>
<feature type="transmembrane region" description="Helical" evidence="1">
    <location>
        <begin position="431"/>
        <end position="452"/>
    </location>
</feature>
<dbReference type="EMBL" id="JACJVN010000115">
    <property type="protein sequence ID" value="MBB6679817.1"/>
    <property type="molecule type" value="Genomic_DNA"/>
</dbReference>
<feature type="transmembrane region" description="Helical" evidence="1">
    <location>
        <begin position="547"/>
        <end position="565"/>
    </location>
</feature>
<evidence type="ECO:0000313" key="3">
    <source>
        <dbReference type="Proteomes" id="UP000574133"/>
    </source>
</evidence>
<feature type="transmembrane region" description="Helical" evidence="1">
    <location>
        <begin position="472"/>
        <end position="495"/>
    </location>
</feature>
<comment type="caution">
    <text evidence="2">The sequence shown here is derived from an EMBL/GenBank/DDBJ whole genome shotgun (WGS) entry which is preliminary data.</text>
</comment>
<gene>
    <name evidence="2" type="ORF">H4Q31_21260</name>
</gene>
<feature type="transmembrane region" description="Helical" evidence="1">
    <location>
        <begin position="381"/>
        <end position="399"/>
    </location>
</feature>
<protein>
    <submittedName>
        <fullName evidence="2">Uncharacterized protein</fullName>
    </submittedName>
</protein>
<keyword evidence="1" id="KW-0472">Membrane</keyword>